<dbReference type="EMBL" id="AUSU01008863">
    <property type="protein sequence ID" value="EPS58837.1"/>
    <property type="molecule type" value="Genomic_DNA"/>
</dbReference>
<dbReference type="CDD" id="cd14371">
    <property type="entry name" value="CUE_CID7_like"/>
    <property type="match status" value="1"/>
</dbReference>
<dbReference type="InterPro" id="IPR053242">
    <property type="entry name" value="PAM2-like_domain"/>
</dbReference>
<sequence length="73" mass="7866">PLEFLASRFPGFAVESLAQVYFLNGGDVNLTVEMLNQFEFQGDESVSRNLESNALSNPTLGALDFPAPSGRDG</sequence>
<feature type="non-terminal residue" evidence="1">
    <location>
        <position position="1"/>
    </location>
</feature>
<dbReference type="PANTHER" id="PTHR46651:SF1">
    <property type="entry name" value="SMALL MUTS RELATED FAMILY PROTEIN"/>
    <property type="match status" value="1"/>
</dbReference>
<organism evidence="1 2">
    <name type="scientific">Genlisea aurea</name>
    <dbReference type="NCBI Taxonomy" id="192259"/>
    <lineage>
        <taxon>Eukaryota</taxon>
        <taxon>Viridiplantae</taxon>
        <taxon>Streptophyta</taxon>
        <taxon>Embryophyta</taxon>
        <taxon>Tracheophyta</taxon>
        <taxon>Spermatophyta</taxon>
        <taxon>Magnoliopsida</taxon>
        <taxon>eudicotyledons</taxon>
        <taxon>Gunneridae</taxon>
        <taxon>Pentapetalae</taxon>
        <taxon>asterids</taxon>
        <taxon>lamiids</taxon>
        <taxon>Lamiales</taxon>
        <taxon>Lentibulariaceae</taxon>
        <taxon>Genlisea</taxon>
    </lineage>
</organism>
<evidence type="ECO:0000313" key="2">
    <source>
        <dbReference type="Proteomes" id="UP000015453"/>
    </source>
</evidence>
<dbReference type="InterPro" id="IPR041806">
    <property type="entry name" value="CID5/6/7_CUE"/>
</dbReference>
<name>S8DHN2_9LAMI</name>
<evidence type="ECO:0000313" key="1">
    <source>
        <dbReference type="EMBL" id="EPS58837.1"/>
    </source>
</evidence>
<proteinExistence type="predicted"/>
<keyword evidence="2" id="KW-1185">Reference proteome</keyword>
<evidence type="ECO:0008006" key="3">
    <source>
        <dbReference type="Google" id="ProtNLM"/>
    </source>
</evidence>
<gene>
    <name evidence="1" type="ORF">M569_15978</name>
</gene>
<dbReference type="AlphaFoldDB" id="S8DHN2"/>
<accession>S8DHN2</accession>
<reference evidence="1 2" key="1">
    <citation type="journal article" date="2013" name="BMC Genomics">
        <title>The miniature genome of a carnivorous plant Genlisea aurea contains a low number of genes and short non-coding sequences.</title>
        <authorList>
            <person name="Leushkin E.V."/>
            <person name="Sutormin R.A."/>
            <person name="Nabieva E.R."/>
            <person name="Penin A.A."/>
            <person name="Kondrashov A.S."/>
            <person name="Logacheva M.D."/>
        </authorList>
    </citation>
    <scope>NUCLEOTIDE SEQUENCE [LARGE SCALE GENOMIC DNA]</scope>
</reference>
<feature type="non-terminal residue" evidence="1">
    <location>
        <position position="73"/>
    </location>
</feature>
<protein>
    <recommendedName>
        <fullName evidence="3">CUE domain-containing protein</fullName>
    </recommendedName>
</protein>
<dbReference type="OrthoDB" id="769720at2759"/>
<comment type="caution">
    <text evidence="1">The sequence shown here is derived from an EMBL/GenBank/DDBJ whole genome shotgun (WGS) entry which is preliminary data.</text>
</comment>
<dbReference type="Proteomes" id="UP000015453">
    <property type="component" value="Unassembled WGS sequence"/>
</dbReference>
<dbReference type="PANTHER" id="PTHR46651">
    <property type="entry name" value="POLYADENYLATE-BINDING PROTEIN-INTERACTING PROTEIN 7"/>
    <property type="match status" value="1"/>
</dbReference>